<dbReference type="Pfam" id="PF08423">
    <property type="entry name" value="Rad51"/>
    <property type="match status" value="1"/>
</dbReference>
<proteinExistence type="predicted"/>
<dbReference type="GO" id="GO:0008821">
    <property type="term" value="F:crossover junction DNA endonuclease activity"/>
    <property type="evidence" value="ECO:0007669"/>
    <property type="project" value="TreeGrafter"/>
</dbReference>
<comment type="caution">
    <text evidence="9">The sequence shown here is derived from an EMBL/GenBank/DDBJ whole genome shotgun (WGS) entry which is preliminary data.</text>
</comment>
<dbReference type="GO" id="GO:0033063">
    <property type="term" value="C:Rad51B-Rad51C-Rad51D-XRCC2 complex"/>
    <property type="evidence" value="ECO:0007669"/>
    <property type="project" value="TreeGrafter"/>
</dbReference>
<reference evidence="9 10" key="1">
    <citation type="submission" date="2016-07" db="EMBL/GenBank/DDBJ databases">
        <title>Pervasive Adenine N6-methylation of Active Genes in Fungi.</title>
        <authorList>
            <consortium name="DOE Joint Genome Institute"/>
            <person name="Mondo S.J."/>
            <person name="Dannebaum R.O."/>
            <person name="Kuo R.C."/>
            <person name="Labutti K."/>
            <person name="Haridas S."/>
            <person name="Kuo A."/>
            <person name="Salamov A."/>
            <person name="Ahrendt S.R."/>
            <person name="Lipzen A."/>
            <person name="Sullivan W."/>
            <person name="Andreopoulos W.B."/>
            <person name="Clum A."/>
            <person name="Lindquist E."/>
            <person name="Daum C."/>
            <person name="Ramamoorthy G.K."/>
            <person name="Gryganskyi A."/>
            <person name="Culley D."/>
            <person name="Magnuson J.K."/>
            <person name="James T.Y."/>
            <person name="O'Malley M.A."/>
            <person name="Stajich J.E."/>
            <person name="Spatafora J.W."/>
            <person name="Visel A."/>
            <person name="Grigoriev I.V."/>
        </authorList>
    </citation>
    <scope>NUCLEOTIDE SEQUENCE [LARGE SCALE GENOMIC DNA]</scope>
    <source>
        <strain evidence="9 10">JEL800</strain>
    </source>
</reference>
<evidence type="ECO:0000313" key="9">
    <source>
        <dbReference type="EMBL" id="ORY33220.1"/>
    </source>
</evidence>
<dbReference type="OrthoDB" id="5957327at2759"/>
<name>A0A1Y2BF96_9FUNG</name>
<accession>A0A1Y2BF96</accession>
<keyword evidence="9" id="KW-0378">Hydrolase</keyword>
<dbReference type="GO" id="GO:0000400">
    <property type="term" value="F:four-way junction DNA binding"/>
    <property type="evidence" value="ECO:0007669"/>
    <property type="project" value="TreeGrafter"/>
</dbReference>
<keyword evidence="5" id="KW-0234">DNA repair</keyword>
<sequence>MIPTAPLPRPISTFTMDASTRTTLTGLGVRNSHDVIALAEAGNVQARSLLPQAGPVPFASVSAFDALKSEGKRGVISTGSCAINKLFRGGFPTAQVTELCGPPGVGKTQFGMQMCVNVQLLVGKGGVGGEAIYIGVLCCIRKDRSRWIELLKWLQLQ</sequence>
<dbReference type="PANTHER" id="PTHR46239:SF1">
    <property type="entry name" value="DNA REPAIR PROTEIN RAD51 HOMOLOG 3"/>
    <property type="match status" value="1"/>
</dbReference>
<keyword evidence="2" id="KW-0547">Nucleotide-binding</keyword>
<dbReference type="GO" id="GO:0140664">
    <property type="term" value="F:ATP-dependent DNA damage sensor activity"/>
    <property type="evidence" value="ECO:0007669"/>
    <property type="project" value="InterPro"/>
</dbReference>
<evidence type="ECO:0000256" key="3">
    <source>
        <dbReference type="ARBA" id="ARBA00022763"/>
    </source>
</evidence>
<dbReference type="InterPro" id="IPR020588">
    <property type="entry name" value="RecA_ATP-bd"/>
</dbReference>
<dbReference type="GO" id="GO:0007131">
    <property type="term" value="P:reciprocal meiotic recombination"/>
    <property type="evidence" value="ECO:0007669"/>
    <property type="project" value="TreeGrafter"/>
</dbReference>
<feature type="domain" description="RecA family profile 1" evidence="8">
    <location>
        <begin position="72"/>
        <end position="157"/>
    </location>
</feature>
<dbReference type="GO" id="GO:0005657">
    <property type="term" value="C:replication fork"/>
    <property type="evidence" value="ECO:0007669"/>
    <property type="project" value="TreeGrafter"/>
</dbReference>
<keyword evidence="3" id="KW-0227">DNA damage</keyword>
<dbReference type="GO" id="GO:0005524">
    <property type="term" value="F:ATP binding"/>
    <property type="evidence" value="ECO:0007669"/>
    <property type="project" value="UniProtKB-KW"/>
</dbReference>
<evidence type="ECO:0000256" key="6">
    <source>
        <dbReference type="ARBA" id="ARBA00023242"/>
    </source>
</evidence>
<evidence type="ECO:0000259" key="8">
    <source>
        <dbReference type="PROSITE" id="PS50162"/>
    </source>
</evidence>
<evidence type="ECO:0000256" key="1">
    <source>
        <dbReference type="ARBA" id="ARBA00004123"/>
    </source>
</evidence>
<keyword evidence="10" id="KW-1185">Reference proteome</keyword>
<comment type="subcellular location">
    <subcellularLocation>
        <location evidence="1">Nucleus</location>
    </subcellularLocation>
</comment>
<organism evidence="9 10">
    <name type="scientific">Rhizoclosmatium globosum</name>
    <dbReference type="NCBI Taxonomy" id="329046"/>
    <lineage>
        <taxon>Eukaryota</taxon>
        <taxon>Fungi</taxon>
        <taxon>Fungi incertae sedis</taxon>
        <taxon>Chytridiomycota</taxon>
        <taxon>Chytridiomycota incertae sedis</taxon>
        <taxon>Chytridiomycetes</taxon>
        <taxon>Chytridiales</taxon>
        <taxon>Chytriomycetaceae</taxon>
        <taxon>Rhizoclosmatium</taxon>
    </lineage>
</organism>
<dbReference type="PANTHER" id="PTHR46239">
    <property type="entry name" value="DNA REPAIR PROTEIN RAD51 HOMOLOG 3 RAD51C"/>
    <property type="match status" value="1"/>
</dbReference>
<dbReference type="GO" id="GO:0000707">
    <property type="term" value="P:meiotic DNA recombinase assembly"/>
    <property type="evidence" value="ECO:0007669"/>
    <property type="project" value="TreeGrafter"/>
</dbReference>
<dbReference type="STRING" id="329046.A0A1Y2BF96"/>
<protein>
    <recommendedName>
        <fullName evidence="7">DNA repair protein RAD51 homolog 3</fullName>
    </recommendedName>
</protein>
<evidence type="ECO:0000256" key="7">
    <source>
        <dbReference type="ARBA" id="ARBA00040674"/>
    </source>
</evidence>
<evidence type="ECO:0000256" key="5">
    <source>
        <dbReference type="ARBA" id="ARBA00023204"/>
    </source>
</evidence>
<dbReference type="EMBL" id="MCGO01000068">
    <property type="protein sequence ID" value="ORY33220.1"/>
    <property type="molecule type" value="Genomic_DNA"/>
</dbReference>
<evidence type="ECO:0000256" key="2">
    <source>
        <dbReference type="ARBA" id="ARBA00022741"/>
    </source>
</evidence>
<gene>
    <name evidence="9" type="ORF">BCR33DRAFT_521001</name>
</gene>
<dbReference type="PROSITE" id="PS50162">
    <property type="entry name" value="RECA_2"/>
    <property type="match status" value="1"/>
</dbReference>
<dbReference type="SUPFAM" id="SSF52540">
    <property type="entry name" value="P-loop containing nucleoside triphosphate hydrolases"/>
    <property type="match status" value="1"/>
</dbReference>
<dbReference type="GO" id="GO:0033065">
    <property type="term" value="C:Rad51C-XRCC3 complex"/>
    <property type="evidence" value="ECO:0007669"/>
    <property type="project" value="TreeGrafter"/>
</dbReference>
<evidence type="ECO:0000256" key="4">
    <source>
        <dbReference type="ARBA" id="ARBA00022840"/>
    </source>
</evidence>
<keyword evidence="4" id="KW-0067">ATP-binding</keyword>
<dbReference type="Gene3D" id="3.40.50.300">
    <property type="entry name" value="P-loop containing nucleotide triphosphate hydrolases"/>
    <property type="match status" value="1"/>
</dbReference>
<dbReference type="InterPro" id="IPR052093">
    <property type="entry name" value="HR_Repair_Mediator"/>
</dbReference>
<dbReference type="InterPro" id="IPR013632">
    <property type="entry name" value="Rad51_C"/>
</dbReference>
<dbReference type="Proteomes" id="UP000193642">
    <property type="component" value="Unassembled WGS sequence"/>
</dbReference>
<keyword evidence="6" id="KW-0539">Nucleus</keyword>
<dbReference type="InterPro" id="IPR027417">
    <property type="entry name" value="P-loop_NTPase"/>
</dbReference>
<evidence type="ECO:0000313" key="10">
    <source>
        <dbReference type="Proteomes" id="UP000193642"/>
    </source>
</evidence>
<dbReference type="AlphaFoldDB" id="A0A1Y2BF96"/>